<organism evidence="2 3">
    <name type="scientific">Lederbergia lenta</name>
    <name type="common">Bacillus lentus</name>
    <dbReference type="NCBI Taxonomy" id="1467"/>
    <lineage>
        <taxon>Bacteria</taxon>
        <taxon>Bacillati</taxon>
        <taxon>Bacillota</taxon>
        <taxon>Bacilli</taxon>
        <taxon>Bacillales</taxon>
        <taxon>Bacillaceae</taxon>
        <taxon>Lederbergia</taxon>
    </lineage>
</organism>
<sequence>MKKLTESKLRKELESRLQKTGRAFTYDREKESLRIENEETGKGIDVALSDIVAKWHVRKEKAIDEVVYYVEEAIEVMGKDQKVEGSERKVYPVIRSTSFPTESEEGITFMTDEHTAETRIYYALDLGNTYRLLDETLIENEGLDTKEIREMARFNVRSLPANMKKDTVAGNDFYFLNTNDGYDASRILNEKFMQEKADQIEGDMAVAVPHQDVLIIADIRNETGYDILAQMTMNFFADGNVPITALSFIYENGKLEPIFILGKNRKADK</sequence>
<evidence type="ECO:0000256" key="1">
    <source>
        <dbReference type="HAMAP-Rule" id="MF_01548"/>
    </source>
</evidence>
<gene>
    <name evidence="2" type="ORF">NCTC4824_01326</name>
</gene>
<dbReference type="NCBIfam" id="NF010189">
    <property type="entry name" value="PRK13668.1"/>
    <property type="match status" value="1"/>
</dbReference>
<evidence type="ECO:0000313" key="3">
    <source>
        <dbReference type="Proteomes" id="UP000249134"/>
    </source>
</evidence>
<accession>A0A2X4VQ75</accession>
<comment type="similarity">
    <text evidence="1">Belongs to the UPF0354 family.</text>
</comment>
<proteinExistence type="inferred from homology"/>
<evidence type="ECO:0000313" key="2">
    <source>
        <dbReference type="EMBL" id="SQI54357.1"/>
    </source>
</evidence>
<dbReference type="KEGG" id="blen:NCTC4824_01326"/>
<keyword evidence="3" id="KW-1185">Reference proteome</keyword>
<dbReference type="AlphaFoldDB" id="A0A2X4VQ75"/>
<dbReference type="InterPro" id="IPR010838">
    <property type="entry name" value="DUF1444"/>
</dbReference>
<dbReference type="EMBL" id="LS483476">
    <property type="protein sequence ID" value="SQI54357.1"/>
    <property type="molecule type" value="Genomic_DNA"/>
</dbReference>
<dbReference type="Pfam" id="PF07285">
    <property type="entry name" value="DUF1444"/>
    <property type="match status" value="1"/>
</dbReference>
<dbReference type="Proteomes" id="UP000249134">
    <property type="component" value="Chromosome 1"/>
</dbReference>
<dbReference type="HAMAP" id="MF_01548">
    <property type="entry name" value="UPF0354"/>
    <property type="match status" value="1"/>
</dbReference>
<dbReference type="RefSeq" id="WP_066136792.1">
    <property type="nucleotide sequence ID" value="NZ_CBCSGM010000001.1"/>
</dbReference>
<dbReference type="PIRSF" id="PIRSF012562">
    <property type="entry name" value="UCP012562"/>
    <property type="match status" value="1"/>
</dbReference>
<reference evidence="2 3" key="1">
    <citation type="submission" date="2018-06" db="EMBL/GenBank/DDBJ databases">
        <authorList>
            <consortium name="Pathogen Informatics"/>
            <person name="Doyle S."/>
        </authorList>
    </citation>
    <scope>NUCLEOTIDE SEQUENCE [LARGE SCALE GENOMIC DNA]</scope>
    <source>
        <strain evidence="2 3">NCTC4824</strain>
    </source>
</reference>
<dbReference type="STRING" id="1348624.GCA_001591545_00419"/>
<protein>
    <recommendedName>
        <fullName evidence="1">UPF0354 protein NCTC4824_01326</fullName>
    </recommendedName>
</protein>
<name>A0A2X4VQ75_LEDLE</name>